<dbReference type="Pfam" id="PF13324">
    <property type="entry name" value="GCIP_N"/>
    <property type="match status" value="1"/>
</dbReference>
<organism evidence="2 3">
    <name type="scientific">Clydaea vesicula</name>
    <dbReference type="NCBI Taxonomy" id="447962"/>
    <lineage>
        <taxon>Eukaryota</taxon>
        <taxon>Fungi</taxon>
        <taxon>Fungi incertae sedis</taxon>
        <taxon>Chytridiomycota</taxon>
        <taxon>Chytridiomycota incertae sedis</taxon>
        <taxon>Chytridiomycetes</taxon>
        <taxon>Lobulomycetales</taxon>
        <taxon>Lobulomycetaceae</taxon>
        <taxon>Clydaea</taxon>
    </lineage>
</organism>
<dbReference type="Gene3D" id="1.20.1420.10">
    <property type="entry name" value="Talin, central domain"/>
    <property type="match status" value="1"/>
</dbReference>
<proteinExistence type="predicted"/>
<dbReference type="Proteomes" id="UP001211065">
    <property type="component" value="Unassembled WGS sequence"/>
</dbReference>
<keyword evidence="3" id="KW-1185">Reference proteome</keyword>
<feature type="domain" description="Cyclin-D1-binding protein 1-like N-terminal" evidence="1">
    <location>
        <begin position="47"/>
        <end position="184"/>
    </location>
</feature>
<sequence length="375" mass="42619">MELEETITKPLKKLINDLLMNLDILDLLSESQQQTDLNLNELELRKELVSVGKVISHNVTRLSLSASNKSKETENICKELSKILTYLVSIIGGLPNSTGDFVLKDLKVATCGILFDVSSLANSLLKESIQTVDERFRSSNFLIQTGIVWESAKIFEEIPLNARDSSCKKINATIELVTDAILEVCLKICTLFILNPLKVEEGLNNGGVGGDWEVDEDDVQEEEEFSEFERKIATKILILLKSSKLLMTKIIKVITNVDLSEIMLKKFSEMSIKEDGINLLRDKNNSDIFEDLSSYCQNISYKIDDSCCLLEAKFDKEELKLNLIQFWDAVGATFRVMKNESFYLEEKNWFELCESNFKKNFELVFSDLLISSVTR</sequence>
<evidence type="ECO:0000313" key="3">
    <source>
        <dbReference type="Proteomes" id="UP001211065"/>
    </source>
</evidence>
<gene>
    <name evidence="2" type="ORF">HK099_007560</name>
</gene>
<evidence type="ECO:0000313" key="2">
    <source>
        <dbReference type="EMBL" id="KAJ3213128.1"/>
    </source>
</evidence>
<dbReference type="Gene3D" id="1.20.1410.10">
    <property type="entry name" value="I/LWEQ domain"/>
    <property type="match status" value="1"/>
</dbReference>
<accession>A0AAD5XXH7</accession>
<protein>
    <recommendedName>
        <fullName evidence="1">Cyclin-D1-binding protein 1-like N-terminal domain-containing protein</fullName>
    </recommendedName>
</protein>
<dbReference type="AlphaFoldDB" id="A0AAD5XXH7"/>
<dbReference type="PANTHER" id="PTHR15492">
    <property type="entry name" value="CYCLIN D1-BINDING PROTEIN 1"/>
    <property type="match status" value="1"/>
</dbReference>
<dbReference type="PANTHER" id="PTHR15492:SF1">
    <property type="entry name" value="CYCLIN-D1-BINDING PROTEIN 1"/>
    <property type="match status" value="1"/>
</dbReference>
<dbReference type="InterPro" id="IPR049317">
    <property type="entry name" value="GCIP-like_N"/>
</dbReference>
<name>A0AAD5XXH7_9FUNG</name>
<reference evidence="2" key="1">
    <citation type="submission" date="2020-05" db="EMBL/GenBank/DDBJ databases">
        <title>Phylogenomic resolution of chytrid fungi.</title>
        <authorList>
            <person name="Stajich J.E."/>
            <person name="Amses K."/>
            <person name="Simmons R."/>
            <person name="Seto K."/>
            <person name="Myers J."/>
            <person name="Bonds A."/>
            <person name="Quandt C.A."/>
            <person name="Barry K."/>
            <person name="Liu P."/>
            <person name="Grigoriev I."/>
            <person name="Longcore J.E."/>
            <person name="James T.Y."/>
        </authorList>
    </citation>
    <scope>NUCLEOTIDE SEQUENCE</scope>
    <source>
        <strain evidence="2">JEL0476</strain>
    </source>
</reference>
<dbReference type="GO" id="GO:0005634">
    <property type="term" value="C:nucleus"/>
    <property type="evidence" value="ECO:0007669"/>
    <property type="project" value="TreeGrafter"/>
</dbReference>
<dbReference type="InterPro" id="IPR026907">
    <property type="entry name" value="GCIP-like"/>
</dbReference>
<evidence type="ECO:0000259" key="1">
    <source>
        <dbReference type="Pfam" id="PF13324"/>
    </source>
</evidence>
<comment type="caution">
    <text evidence="2">The sequence shown here is derived from an EMBL/GenBank/DDBJ whole genome shotgun (WGS) entry which is preliminary data.</text>
</comment>
<dbReference type="EMBL" id="JADGJW010000743">
    <property type="protein sequence ID" value="KAJ3213128.1"/>
    <property type="molecule type" value="Genomic_DNA"/>
</dbReference>